<dbReference type="PANTHER" id="PTHR11842">
    <property type="entry name" value="MITOTIC SPINDLE ASSEMBLY CHECKPOINT PROTEIN MAD2"/>
    <property type="match status" value="1"/>
</dbReference>
<dbReference type="EMBL" id="GISG01053595">
    <property type="protein sequence ID" value="MBA4625856.1"/>
    <property type="molecule type" value="Transcribed_RNA"/>
</dbReference>
<dbReference type="Pfam" id="PF02301">
    <property type="entry name" value="HORMA"/>
    <property type="match status" value="1"/>
</dbReference>
<evidence type="ECO:0000313" key="2">
    <source>
        <dbReference type="EMBL" id="MBA4625856.1"/>
    </source>
</evidence>
<dbReference type="InterPro" id="IPR045091">
    <property type="entry name" value="Mad2-like"/>
</dbReference>
<dbReference type="InterPro" id="IPR036570">
    <property type="entry name" value="HORMA_dom_sf"/>
</dbReference>
<reference evidence="2" key="2">
    <citation type="submission" date="2020-07" db="EMBL/GenBank/DDBJ databases">
        <authorList>
            <person name="Vera ALvarez R."/>
            <person name="Arias-Moreno D.M."/>
            <person name="Jimenez-Jacinto V."/>
            <person name="Jimenez-Bremont J.F."/>
            <person name="Swaminathan K."/>
            <person name="Moose S.P."/>
            <person name="Guerrero-Gonzalez M.L."/>
            <person name="Marino-Ramirez L."/>
            <person name="Landsman D."/>
            <person name="Rodriguez-Kessler M."/>
            <person name="Delgado-Sanchez P."/>
        </authorList>
    </citation>
    <scope>NUCLEOTIDE SEQUENCE</scope>
    <source>
        <tissue evidence="2">Cladode</tissue>
    </source>
</reference>
<organism evidence="2">
    <name type="scientific">Opuntia streptacantha</name>
    <name type="common">Prickly pear cactus</name>
    <name type="synonym">Opuntia cardona</name>
    <dbReference type="NCBI Taxonomy" id="393608"/>
    <lineage>
        <taxon>Eukaryota</taxon>
        <taxon>Viridiplantae</taxon>
        <taxon>Streptophyta</taxon>
        <taxon>Embryophyta</taxon>
        <taxon>Tracheophyta</taxon>
        <taxon>Spermatophyta</taxon>
        <taxon>Magnoliopsida</taxon>
        <taxon>eudicotyledons</taxon>
        <taxon>Gunneridae</taxon>
        <taxon>Pentapetalae</taxon>
        <taxon>Caryophyllales</taxon>
        <taxon>Cactineae</taxon>
        <taxon>Cactaceae</taxon>
        <taxon>Opuntioideae</taxon>
        <taxon>Opuntia</taxon>
    </lineage>
</organism>
<sequence>MTDQSFGSFLELGGITFCSWQISRVKNIKAVRSMERKDDESPQGQITHILLDFLEVAITSVVFHKGIYPSGAFERRRYMNLVVHKAKHPELHDYIHSAVNGLFSFVEKGLVDRVAVIFFGSDGTPLERYIFKLQVNQAYGSKVDENDLVFSLRSFLVKLSVSKAVSSLLPKDCRWEITAYFRALPQASASKDSELWIPTDTKQWHQPPLITPVKSMNSEPLGLQLYLEHHSLSDPKGQSEAVHVS</sequence>
<dbReference type="PANTHER" id="PTHR11842:SF10">
    <property type="entry name" value="MITOTIC SPINDLE ASSEMBLY CHECKPOINT PROTEIN MAD2B"/>
    <property type="match status" value="1"/>
</dbReference>
<feature type="domain" description="HORMA" evidence="1">
    <location>
        <begin position="44"/>
        <end position="227"/>
    </location>
</feature>
<accession>A0A7C8YSS3</accession>
<dbReference type="Gene3D" id="3.30.900.10">
    <property type="entry name" value="HORMA domain"/>
    <property type="match status" value="1"/>
</dbReference>
<proteinExistence type="predicted"/>
<dbReference type="SUPFAM" id="SSF56019">
    <property type="entry name" value="The spindle assembly checkpoint protein mad2"/>
    <property type="match status" value="1"/>
</dbReference>
<dbReference type="AlphaFoldDB" id="A0A7C8YSS3"/>
<reference evidence="2" key="1">
    <citation type="journal article" date="2013" name="J. Plant Res.">
        <title>Effect of fungi and light on seed germination of three Opuntia species from semiarid lands of central Mexico.</title>
        <authorList>
            <person name="Delgado-Sanchez P."/>
            <person name="Jimenez-Bremont J.F."/>
            <person name="Guerrero-Gonzalez Mde L."/>
            <person name="Flores J."/>
        </authorList>
    </citation>
    <scope>NUCLEOTIDE SEQUENCE</scope>
    <source>
        <tissue evidence="2">Cladode</tissue>
    </source>
</reference>
<protein>
    <recommendedName>
        <fullName evidence="1">HORMA domain-containing protein</fullName>
    </recommendedName>
</protein>
<dbReference type="PROSITE" id="PS50815">
    <property type="entry name" value="HORMA"/>
    <property type="match status" value="1"/>
</dbReference>
<dbReference type="GO" id="GO:0016035">
    <property type="term" value="C:zeta DNA polymerase complex"/>
    <property type="evidence" value="ECO:0007669"/>
    <property type="project" value="TreeGrafter"/>
</dbReference>
<name>A0A7C8YSS3_OPUST</name>
<dbReference type="InterPro" id="IPR003511">
    <property type="entry name" value="HORMA_dom"/>
</dbReference>
<evidence type="ECO:0000259" key="1">
    <source>
        <dbReference type="PROSITE" id="PS50815"/>
    </source>
</evidence>